<keyword evidence="2" id="KW-1185">Reference proteome</keyword>
<evidence type="ECO:0000313" key="1">
    <source>
        <dbReference type="EMBL" id="AUG85292.1"/>
    </source>
</evidence>
<reference evidence="2" key="1">
    <citation type="submission" date="2017-12" db="EMBL/GenBank/DDBJ databases">
        <authorList>
            <person name="Page C.L."/>
            <person name="McFadden E.F."/>
            <person name="Syed A.X."/>
            <person name="Lafty E.M."/>
            <person name="Hyatt D.A."/>
            <person name="Farronato D.M."/>
            <person name="Dong S.Z."/>
            <person name="Apostolopoulos E.L."/>
            <person name="Broussard G.W."/>
        </authorList>
    </citation>
    <scope>NUCLEOTIDE SEQUENCE [LARGE SCALE GENOMIC DNA]</scope>
</reference>
<name>A0A2H5BH22_9CAUD</name>
<dbReference type="EMBL" id="MG649967">
    <property type="protein sequence ID" value="AUG85292.1"/>
    <property type="molecule type" value="Genomic_DNA"/>
</dbReference>
<protein>
    <submittedName>
        <fullName evidence="1">Uncharacterized protein</fullName>
    </submittedName>
</protein>
<accession>A0A2H5BH22</accession>
<proteinExistence type="predicted"/>
<dbReference type="Proteomes" id="UP000240962">
    <property type="component" value="Segment"/>
</dbReference>
<gene>
    <name evidence="1" type="ORF">THALASSA_90</name>
</gene>
<dbReference type="Pfam" id="PF25708">
    <property type="entry name" value="Phage_T7_Gp5_9"/>
    <property type="match status" value="1"/>
</dbReference>
<dbReference type="InterPro" id="IPR058007">
    <property type="entry name" value="Gp5.9"/>
</dbReference>
<organism evidence="1 2">
    <name type="scientific">Vibrio phage Thalassa</name>
    <dbReference type="NCBI Taxonomy" id="2570301"/>
    <lineage>
        <taxon>Viruses</taxon>
        <taxon>Duplodnaviria</taxon>
        <taxon>Heunggongvirae</taxon>
        <taxon>Uroviricota</taxon>
        <taxon>Caudoviricetes</taxon>
        <taxon>Demerecviridae</taxon>
        <taxon>Ermolyevavirinae</taxon>
        <taxon>Thalassavirus</taxon>
        <taxon>Thalassavirus thalassa</taxon>
    </lineage>
</organism>
<evidence type="ECO:0000313" key="2">
    <source>
        <dbReference type="Proteomes" id="UP000240962"/>
    </source>
</evidence>
<sequence>MDYRSVMAKVLVDESVLWGLINSDLLLQHLENEGVDNWSGYYHPEDLDEQTNKLLKEIKHG</sequence>